<dbReference type="AlphaFoldDB" id="B5IEP0"/>
<protein>
    <submittedName>
        <fullName evidence="1">Glycerophosphoryl diester phosphodiesterase</fullName>
    </submittedName>
</protein>
<dbReference type="CDD" id="cd08568">
    <property type="entry name" value="GDPD_TmGDE_like"/>
    <property type="match status" value="1"/>
</dbReference>
<name>B5IEP0_ACIB4</name>
<dbReference type="Gene3D" id="3.20.20.190">
    <property type="entry name" value="Phosphatidylinositol (PI) phosphodiesterase"/>
    <property type="match status" value="1"/>
</dbReference>
<dbReference type="STRING" id="439481.Aboo_0101"/>
<keyword evidence="2" id="KW-1185">Reference proteome</keyword>
<dbReference type="InterPro" id="IPR030395">
    <property type="entry name" value="GP_PDE_dom"/>
</dbReference>
<proteinExistence type="predicted"/>
<dbReference type="PANTHER" id="PTHR46211">
    <property type="entry name" value="GLYCEROPHOSPHORYL DIESTER PHOSPHODIESTERASE"/>
    <property type="match status" value="1"/>
</dbReference>
<accession>B5IEP0</accession>
<dbReference type="KEGG" id="abi:Aboo_0101"/>
<gene>
    <name evidence="1" type="ordered locus">Aboo_0101</name>
</gene>
<dbReference type="GeneID" id="8827037"/>
<sequence length="247" mass="28374">MSKWDKKWIILGHRGFRSNFPENTLKSFGEAIKAGADGIELDVWLSSDGYAIISHDEDLERVSGVHMKIKDSKLEDIKSVDIGEGERVPTLDEVFSTLPKNALINIEIKDVDAVEKSIDIVRKWRAEDRVMFSSFNIDALREIRKKDEDTIIGLLIEKKETLPMIPQINKELKLFSVNLPIDAIEIFSFEKFKNTILWVKGMGLKIVLWADKDEIYYLNGNIDKLKDLVDIVITDNVVKMREHLSKD</sequence>
<dbReference type="SUPFAM" id="SSF51695">
    <property type="entry name" value="PLC-like phosphodiesterases"/>
    <property type="match status" value="1"/>
</dbReference>
<dbReference type="HOGENOM" id="CLU_030006_3_3_2"/>
<dbReference type="GO" id="GO:0006629">
    <property type="term" value="P:lipid metabolic process"/>
    <property type="evidence" value="ECO:0007669"/>
    <property type="project" value="InterPro"/>
</dbReference>
<dbReference type="InterPro" id="IPR017946">
    <property type="entry name" value="PLC-like_Pdiesterase_TIM-brl"/>
</dbReference>
<organism evidence="1 2">
    <name type="scientific">Aciduliprofundum boonei (strain DSM 19572 / T469)</name>
    <dbReference type="NCBI Taxonomy" id="439481"/>
    <lineage>
        <taxon>Archaea</taxon>
        <taxon>Methanobacteriati</taxon>
        <taxon>Thermoplasmatota</taxon>
        <taxon>DHVE2 group</taxon>
        <taxon>Candidatus Aciduliprofundum</taxon>
    </lineage>
</organism>
<dbReference type="PROSITE" id="PS51704">
    <property type="entry name" value="GP_PDE"/>
    <property type="match status" value="1"/>
</dbReference>
<dbReference type="PROSITE" id="PS50007">
    <property type="entry name" value="PIPLC_X_DOMAIN"/>
    <property type="match status" value="1"/>
</dbReference>
<dbReference type="Pfam" id="PF03009">
    <property type="entry name" value="GDPD"/>
    <property type="match status" value="1"/>
</dbReference>
<dbReference type="PANTHER" id="PTHR46211:SF14">
    <property type="entry name" value="GLYCEROPHOSPHODIESTER PHOSPHODIESTERASE"/>
    <property type="match status" value="1"/>
</dbReference>
<dbReference type="EMBL" id="CP001941">
    <property type="protein sequence ID" value="ADD07913.1"/>
    <property type="molecule type" value="Genomic_DNA"/>
</dbReference>
<evidence type="ECO:0000313" key="1">
    <source>
        <dbReference type="EMBL" id="ADD07913.1"/>
    </source>
</evidence>
<dbReference type="eggNOG" id="arCOG00701">
    <property type="taxonomic scope" value="Archaea"/>
</dbReference>
<dbReference type="GO" id="GO:0008081">
    <property type="term" value="F:phosphoric diester hydrolase activity"/>
    <property type="evidence" value="ECO:0007669"/>
    <property type="project" value="InterPro"/>
</dbReference>
<dbReference type="Proteomes" id="UP000001400">
    <property type="component" value="Chromosome"/>
</dbReference>
<dbReference type="OrthoDB" id="19020at2157"/>
<evidence type="ECO:0000313" key="2">
    <source>
        <dbReference type="Proteomes" id="UP000001400"/>
    </source>
</evidence>
<reference evidence="1" key="1">
    <citation type="submission" date="2010-02" db="EMBL/GenBank/DDBJ databases">
        <title>Complete sequence of Aciduliprofundum boonei T469.</title>
        <authorList>
            <consortium name="US DOE Joint Genome Institute"/>
            <person name="Lucas S."/>
            <person name="Copeland A."/>
            <person name="Lapidus A."/>
            <person name="Cheng J.-F."/>
            <person name="Bruce D."/>
            <person name="Goodwin L."/>
            <person name="Pitluck S."/>
            <person name="Saunders E."/>
            <person name="Detter J.C."/>
            <person name="Han C."/>
            <person name="Tapia R."/>
            <person name="Land M."/>
            <person name="Hauser L."/>
            <person name="Kyrpides N."/>
            <person name="Mikhailova N."/>
            <person name="Flores G."/>
            <person name="Reysenbach A.-L."/>
            <person name="Woyke T."/>
        </authorList>
    </citation>
    <scope>NUCLEOTIDE SEQUENCE</scope>
    <source>
        <strain evidence="1">T469</strain>
    </source>
</reference>
<dbReference type="RefSeq" id="WP_008085098.1">
    <property type="nucleotide sequence ID" value="NC_013926.1"/>
</dbReference>